<evidence type="ECO:0000256" key="10">
    <source>
        <dbReference type="ARBA" id="ARBA00023180"/>
    </source>
</evidence>
<dbReference type="Pfam" id="PF07679">
    <property type="entry name" value="I-set"/>
    <property type="match status" value="1"/>
</dbReference>
<dbReference type="SMART" id="SM00209">
    <property type="entry name" value="TSP1"/>
    <property type="match status" value="2"/>
</dbReference>
<dbReference type="STRING" id="6669.E9G837"/>
<keyword evidence="5" id="KW-0732">Signal</keyword>
<dbReference type="PANTHER" id="PTHR12582">
    <property type="entry name" value="NETRIN RECEPTOR UNC5"/>
    <property type="match status" value="1"/>
</dbReference>
<dbReference type="InterPro" id="IPR057755">
    <property type="entry name" value="UNC5A-D-like_N"/>
</dbReference>
<evidence type="ECO:0000256" key="7">
    <source>
        <dbReference type="ARBA" id="ARBA00023136"/>
    </source>
</evidence>
<dbReference type="InParanoid" id="E9G837"/>
<dbReference type="GO" id="GO:0005886">
    <property type="term" value="C:plasma membrane"/>
    <property type="evidence" value="ECO:0007669"/>
    <property type="project" value="UniProtKB-SubCell"/>
</dbReference>
<dbReference type="GO" id="GO:0008045">
    <property type="term" value="P:motor neuron axon guidance"/>
    <property type="evidence" value="ECO:0000318"/>
    <property type="project" value="GO_Central"/>
</dbReference>
<evidence type="ECO:0000256" key="8">
    <source>
        <dbReference type="ARBA" id="ARBA00023157"/>
    </source>
</evidence>
<keyword evidence="11 12" id="KW-0393">Immunoglobulin domain</keyword>
<keyword evidence="7 12" id="KW-0472">Membrane</keyword>
<feature type="transmembrane region" description="Helical" evidence="12">
    <location>
        <begin position="334"/>
        <end position="361"/>
    </location>
</feature>
<evidence type="ECO:0000256" key="9">
    <source>
        <dbReference type="ARBA" id="ARBA00023170"/>
    </source>
</evidence>
<dbReference type="InterPro" id="IPR003599">
    <property type="entry name" value="Ig_sub"/>
</dbReference>
<comment type="similarity">
    <text evidence="2 12">Belongs to the unc-5 family.</text>
</comment>
<proteinExistence type="inferred from homology"/>
<dbReference type="Gene3D" id="1.10.533.10">
    <property type="entry name" value="Death Domain, Fas"/>
    <property type="match status" value="1"/>
</dbReference>
<dbReference type="SUPFAM" id="SSF82895">
    <property type="entry name" value="TSP-1 type 1 repeat"/>
    <property type="match status" value="2"/>
</dbReference>
<dbReference type="Proteomes" id="UP000000305">
    <property type="component" value="Unassembled WGS sequence"/>
</dbReference>
<comment type="function">
    <text evidence="12">Receptor for netrin required for axon guidance. Mediates axon repulsion of neuronal growth cones in the developing nervous system upon ligand binding.</text>
</comment>
<dbReference type="InterPro" id="IPR011029">
    <property type="entry name" value="DEATH-like_dom_sf"/>
</dbReference>
<dbReference type="SMART" id="SM00409">
    <property type="entry name" value="IG"/>
    <property type="match status" value="1"/>
</dbReference>
<evidence type="ECO:0000256" key="2">
    <source>
        <dbReference type="ARBA" id="ARBA00009844"/>
    </source>
</evidence>
<sequence length="900" mass="98478">PLFLEEPEDAYVVKSKAGTLSCRAAHALQLYFVCNGEEVRAKHHSAHEFVDPMTGIRQLEVKVDISRNDVEEYFGLDGYGCECIAWSSFGQVKSRRAKVIVAFIRKHFTENPYSRSVELERQVELRCLAPEGIPPPDVTWQKNGVPVEPKKEGSNLIVSSEGHLLVVQARLADMGNYTCVSENVAGKRISDTAVLTVLVNGGWSSWSSWSECTSTGQPNSCGRGTQKRTRLCTNPTPLNGGRTCPGSNVQKGDCTSICPVVDGRWNAWSSWSNCGPDCKHHRRRSCTSPSPSNGGKYCVGRDLMSANCTGGMCRVQRRRQLGDSSTKAALDTDIALYIGLSVAVAVIVIFAVIGIVMLRILRRKPGGHSPMFAVGASDFLLRSEYATGYYSDQEKKCLGIQPDLTQNAGIGGANNRPPAPAYCDPRPSSHNTSVEKTPHSDSDHSLSSTLSSSCSAYDVDTLPSPSSIRPLPGNSTILPANEVGCVTMATVTSAGSRLVLPDAGVALMIPEGALKNGQLQEHYLAILREDRYRPKISESQTLLSPIMLCGPSDVVFKKPAILSFQHCAALKQGQWSLSVFYSDSAPEDPPNWQKLVTLGEETINTPVFSQVDAHQCHLAVDQLGHYALVGESACPGGGNNPATKTLRLAVFSPLAANQHSLEYGLRCYVLDDTIAALDAVISLERRMGGRLVDKAKSFYFQDGGFPLCLAVDELSPGWRLMQRDIHQEIPFSQVWSSRRFDLHCAFTLERENRQVNSLSCRLAAHQQGSPHRQSIRIALADLKISNGSAASSSAASHLTTLDPKAPVFRLQMSVRRQLCQLLDPPNARCNDWRLLAQRLSVDRYINYFATKTSPTEHILDLWEARHRESSAVTDLLNILRVMGRQDAATVLERSAGGPWM</sequence>
<accession>E9G837</accession>
<comment type="subcellular location">
    <subcellularLocation>
        <location evidence="12">Cell membrane</location>
        <topology evidence="12">Single-pass type I membrane protein</topology>
    </subcellularLocation>
    <subcellularLocation>
        <location evidence="1">Membrane</location>
        <topology evidence="1">Single-pass type I membrane protein</topology>
    </subcellularLocation>
</comment>
<organism evidence="17 18">
    <name type="scientific">Daphnia pulex</name>
    <name type="common">Water flea</name>
    <dbReference type="NCBI Taxonomy" id="6669"/>
    <lineage>
        <taxon>Eukaryota</taxon>
        <taxon>Metazoa</taxon>
        <taxon>Ecdysozoa</taxon>
        <taxon>Arthropoda</taxon>
        <taxon>Crustacea</taxon>
        <taxon>Branchiopoda</taxon>
        <taxon>Diplostraca</taxon>
        <taxon>Cladocera</taxon>
        <taxon>Anomopoda</taxon>
        <taxon>Daphniidae</taxon>
        <taxon>Daphnia</taxon>
    </lineage>
</organism>
<dbReference type="Pfam" id="PF00531">
    <property type="entry name" value="Death"/>
    <property type="match status" value="1"/>
</dbReference>
<evidence type="ECO:0000259" key="14">
    <source>
        <dbReference type="PROSITE" id="PS50017"/>
    </source>
</evidence>
<keyword evidence="4 12" id="KW-0812">Transmembrane</keyword>
<dbReference type="Pfam" id="PF00791">
    <property type="entry name" value="ZU5"/>
    <property type="match status" value="1"/>
</dbReference>
<dbReference type="InterPro" id="IPR033772">
    <property type="entry name" value="UPA"/>
</dbReference>
<dbReference type="InterPro" id="IPR003598">
    <property type="entry name" value="Ig_sub2"/>
</dbReference>
<dbReference type="SMART" id="SM00408">
    <property type="entry name" value="IGc2"/>
    <property type="match status" value="1"/>
</dbReference>
<dbReference type="PROSITE" id="PS50017">
    <property type="entry name" value="DEATH_DOMAIN"/>
    <property type="match status" value="1"/>
</dbReference>
<dbReference type="KEGG" id="dpx:DAPPUDRAFT_46926"/>
<gene>
    <name evidence="17" type="ORF">DAPPUDRAFT_46926</name>
</gene>
<dbReference type="InterPro" id="IPR000884">
    <property type="entry name" value="TSP1_rpt"/>
</dbReference>
<evidence type="ECO:0000259" key="16">
    <source>
        <dbReference type="PROSITE" id="PS51145"/>
    </source>
</evidence>
<keyword evidence="8" id="KW-1015">Disulfide bond</keyword>
<dbReference type="eggNOG" id="KOG1480">
    <property type="taxonomic scope" value="Eukaryota"/>
</dbReference>
<dbReference type="PROSITE" id="PS50092">
    <property type="entry name" value="TSP1"/>
    <property type="match status" value="2"/>
</dbReference>
<dbReference type="PANTHER" id="PTHR12582:SF47">
    <property type="entry name" value="NETRIN RECEPTOR UNC-5"/>
    <property type="match status" value="1"/>
</dbReference>
<dbReference type="Pfam" id="PF25609">
    <property type="entry name" value="Unc5_NetrinR_N"/>
    <property type="match status" value="1"/>
</dbReference>
<evidence type="ECO:0000313" key="17">
    <source>
        <dbReference type="EMBL" id="EFX84751.1"/>
    </source>
</evidence>
<dbReference type="FunFam" id="2.20.100.10:FF:000001">
    <property type="entry name" value="semaphorin-5A isoform X1"/>
    <property type="match status" value="1"/>
</dbReference>
<evidence type="ECO:0000256" key="4">
    <source>
        <dbReference type="ARBA" id="ARBA00022692"/>
    </source>
</evidence>
<evidence type="ECO:0000256" key="12">
    <source>
        <dbReference type="RuleBase" id="RU367033"/>
    </source>
</evidence>
<dbReference type="InterPro" id="IPR000488">
    <property type="entry name" value="Death_dom"/>
</dbReference>
<dbReference type="Gene3D" id="2.60.220.30">
    <property type="match status" value="1"/>
</dbReference>
<keyword evidence="6 12" id="KW-1133">Transmembrane helix</keyword>
<evidence type="ECO:0000256" key="3">
    <source>
        <dbReference type="ARBA" id="ARBA00022473"/>
    </source>
</evidence>
<evidence type="ECO:0000259" key="15">
    <source>
        <dbReference type="PROSITE" id="PS50835"/>
    </source>
</evidence>
<dbReference type="AlphaFoldDB" id="E9G837"/>
<protein>
    <recommendedName>
        <fullName evidence="12">Netrin receptor UNC5</fullName>
    </recommendedName>
</protein>
<keyword evidence="9 12" id="KW-0675">Receptor</keyword>
<evidence type="ECO:0000256" key="11">
    <source>
        <dbReference type="ARBA" id="ARBA00023319"/>
    </source>
</evidence>
<keyword evidence="18" id="KW-1185">Reference proteome</keyword>
<dbReference type="SUPFAM" id="SSF48726">
    <property type="entry name" value="Immunoglobulin"/>
    <property type="match status" value="1"/>
</dbReference>
<keyword evidence="10" id="KW-0325">Glycoprotein</keyword>
<evidence type="ECO:0000313" key="18">
    <source>
        <dbReference type="Proteomes" id="UP000000305"/>
    </source>
</evidence>
<reference evidence="17 18" key="1">
    <citation type="journal article" date="2011" name="Science">
        <title>The ecoresponsive genome of Daphnia pulex.</title>
        <authorList>
            <person name="Colbourne J.K."/>
            <person name="Pfrender M.E."/>
            <person name="Gilbert D."/>
            <person name="Thomas W.K."/>
            <person name="Tucker A."/>
            <person name="Oakley T.H."/>
            <person name="Tokishita S."/>
            <person name="Aerts A."/>
            <person name="Arnold G.J."/>
            <person name="Basu M.K."/>
            <person name="Bauer D.J."/>
            <person name="Caceres C.E."/>
            <person name="Carmel L."/>
            <person name="Casola C."/>
            <person name="Choi J.H."/>
            <person name="Detter J.C."/>
            <person name="Dong Q."/>
            <person name="Dusheyko S."/>
            <person name="Eads B.D."/>
            <person name="Frohlich T."/>
            <person name="Geiler-Samerotte K.A."/>
            <person name="Gerlach D."/>
            <person name="Hatcher P."/>
            <person name="Jogdeo S."/>
            <person name="Krijgsveld J."/>
            <person name="Kriventseva E.V."/>
            <person name="Kultz D."/>
            <person name="Laforsch C."/>
            <person name="Lindquist E."/>
            <person name="Lopez J."/>
            <person name="Manak J.R."/>
            <person name="Muller J."/>
            <person name="Pangilinan J."/>
            <person name="Patwardhan R.P."/>
            <person name="Pitluck S."/>
            <person name="Pritham E.J."/>
            <person name="Rechtsteiner A."/>
            <person name="Rho M."/>
            <person name="Rogozin I.B."/>
            <person name="Sakarya O."/>
            <person name="Salamov A."/>
            <person name="Schaack S."/>
            <person name="Shapiro H."/>
            <person name="Shiga Y."/>
            <person name="Skalitzky C."/>
            <person name="Smith Z."/>
            <person name="Souvorov A."/>
            <person name="Sung W."/>
            <person name="Tang Z."/>
            <person name="Tsuchiya D."/>
            <person name="Tu H."/>
            <person name="Vos H."/>
            <person name="Wang M."/>
            <person name="Wolf Y.I."/>
            <person name="Yamagata H."/>
            <person name="Yamada T."/>
            <person name="Ye Y."/>
            <person name="Shaw J.R."/>
            <person name="Andrews J."/>
            <person name="Crease T.J."/>
            <person name="Tang H."/>
            <person name="Lucas S.M."/>
            <person name="Robertson H.M."/>
            <person name="Bork P."/>
            <person name="Koonin E.V."/>
            <person name="Zdobnov E.M."/>
            <person name="Grigoriev I.V."/>
            <person name="Lynch M."/>
            <person name="Boore J.L."/>
        </authorList>
    </citation>
    <scope>NUCLEOTIDE SEQUENCE [LARGE SCALE GENOMIC DNA]</scope>
</reference>
<dbReference type="PRINTS" id="PR01705">
    <property type="entry name" value="TSP1REPEAT"/>
</dbReference>
<dbReference type="InterPro" id="IPR007110">
    <property type="entry name" value="Ig-like_dom"/>
</dbReference>
<dbReference type="FunCoup" id="E9G837">
    <property type="interactions" value="209"/>
</dbReference>
<dbReference type="GO" id="GO:0005042">
    <property type="term" value="F:netrin receptor activity"/>
    <property type="evidence" value="ECO:0007669"/>
    <property type="project" value="UniProtKB-UniRule"/>
</dbReference>
<keyword evidence="3 12" id="KW-0217">Developmental protein</keyword>
<dbReference type="InterPro" id="IPR000906">
    <property type="entry name" value="ZU5_dom"/>
</dbReference>
<dbReference type="Pfam" id="PF00090">
    <property type="entry name" value="TSP_1"/>
    <property type="match status" value="1"/>
</dbReference>
<dbReference type="CDD" id="cd08781">
    <property type="entry name" value="Death_UNC5-like"/>
    <property type="match status" value="1"/>
</dbReference>
<dbReference type="FunFam" id="2.60.220.30:FF:000003">
    <property type="entry name" value="Unc-5 netrin receptor C"/>
    <property type="match status" value="1"/>
</dbReference>
<evidence type="ECO:0000256" key="5">
    <source>
        <dbReference type="ARBA" id="ARBA00022729"/>
    </source>
</evidence>
<feature type="non-terminal residue" evidence="17">
    <location>
        <position position="900"/>
    </location>
</feature>
<feature type="domain" description="Death" evidence="14">
    <location>
        <begin position="831"/>
        <end position="895"/>
    </location>
</feature>
<dbReference type="SMART" id="SM00005">
    <property type="entry name" value="DEATH"/>
    <property type="match status" value="1"/>
</dbReference>
<dbReference type="Gene3D" id="2.60.40.10">
    <property type="entry name" value="Immunoglobulins"/>
    <property type="match status" value="2"/>
</dbReference>
<dbReference type="InterPro" id="IPR037936">
    <property type="entry name" value="UNC5A-D"/>
</dbReference>
<dbReference type="Pfam" id="PF17217">
    <property type="entry name" value="UPA"/>
    <property type="match status" value="1"/>
</dbReference>
<dbReference type="SUPFAM" id="SSF47986">
    <property type="entry name" value="DEATH domain"/>
    <property type="match status" value="1"/>
</dbReference>
<dbReference type="FunFam" id="1.10.533.10:FF:000092">
    <property type="entry name" value="Netrin receptor unc-5"/>
    <property type="match status" value="1"/>
</dbReference>
<dbReference type="Gene3D" id="2.20.100.10">
    <property type="entry name" value="Thrombospondin type-1 (TSP1) repeat"/>
    <property type="match status" value="2"/>
</dbReference>
<dbReference type="FunFam" id="2.60.40.10:FF:000037">
    <property type="entry name" value="Unc-5 netrin receptor C"/>
    <property type="match status" value="1"/>
</dbReference>
<dbReference type="PROSITE" id="PS50835">
    <property type="entry name" value="IG_LIKE"/>
    <property type="match status" value="1"/>
</dbReference>
<dbReference type="OMA" id="CECQAWS"/>
<dbReference type="PhylomeDB" id="E9G837"/>
<feature type="region of interest" description="Disordered" evidence="13">
    <location>
        <begin position="408"/>
        <end position="449"/>
    </location>
</feature>
<dbReference type="PROSITE" id="PS51145">
    <property type="entry name" value="ZU5"/>
    <property type="match status" value="1"/>
</dbReference>
<dbReference type="InterPro" id="IPR036383">
    <property type="entry name" value="TSP1_rpt_sf"/>
</dbReference>
<evidence type="ECO:0000256" key="6">
    <source>
        <dbReference type="ARBA" id="ARBA00022989"/>
    </source>
</evidence>
<dbReference type="InterPro" id="IPR013783">
    <property type="entry name" value="Ig-like_fold"/>
</dbReference>
<dbReference type="EMBL" id="GL732534">
    <property type="protein sequence ID" value="EFX84751.1"/>
    <property type="molecule type" value="Genomic_DNA"/>
</dbReference>
<feature type="domain" description="ZU5" evidence="16">
    <location>
        <begin position="485"/>
        <end position="632"/>
    </location>
</feature>
<dbReference type="HOGENOM" id="CLU_014383_0_0_1"/>
<feature type="domain" description="Ig-like" evidence="15">
    <location>
        <begin position="106"/>
        <end position="196"/>
    </location>
</feature>
<dbReference type="FunFam" id="2.20.100.10:FF:000002">
    <property type="entry name" value="Unc-5 netrin receptor C"/>
    <property type="match status" value="1"/>
</dbReference>
<dbReference type="InterPro" id="IPR036179">
    <property type="entry name" value="Ig-like_dom_sf"/>
</dbReference>
<evidence type="ECO:0000256" key="13">
    <source>
        <dbReference type="SAM" id="MobiDB-lite"/>
    </source>
</evidence>
<dbReference type="SMART" id="SM00218">
    <property type="entry name" value="ZU5"/>
    <property type="match status" value="1"/>
</dbReference>
<dbReference type="OrthoDB" id="5973910at2759"/>
<name>E9G837_DAPPU</name>
<evidence type="ECO:0000256" key="1">
    <source>
        <dbReference type="ARBA" id="ARBA00004479"/>
    </source>
</evidence>
<dbReference type="InterPro" id="IPR013098">
    <property type="entry name" value="Ig_I-set"/>
</dbReference>